<gene>
    <name evidence="2" type="ORF">AW736_11500</name>
</gene>
<accession>A0A178IJJ3</accession>
<name>A0A178IJJ3_9BACT</name>
<dbReference type="EMBL" id="LRRQ01000076">
    <property type="protein sequence ID" value="OAM89928.1"/>
    <property type="molecule type" value="Genomic_DNA"/>
</dbReference>
<evidence type="ECO:0000313" key="3">
    <source>
        <dbReference type="Proteomes" id="UP000078486"/>
    </source>
</evidence>
<comment type="caution">
    <text evidence="2">The sequence shown here is derived from an EMBL/GenBank/DDBJ whole genome shotgun (WGS) entry which is preliminary data.</text>
</comment>
<evidence type="ECO:0000313" key="2">
    <source>
        <dbReference type="EMBL" id="OAM89928.1"/>
    </source>
</evidence>
<sequence length="268" mass="27900">MPLSWLPVFCAFRIPGGEFPQLLPVMRHRNLHRILTACACLFSLFALPGSRLRAETVPSFSAAADLGEGLRYLRINNIDTDGAALQAALSQPAPLVIDLRAAAAPRDGGVAGFAGRTAHDPAPLRLLLVNAGTPAGLLRAFALPAPGWLTLGPATPGLAVDIAVSASVEADRRAVAALAAGTPPEKLLNRQPEKNRYDEAALIRDYTNQPAEAPAPAGHTSNDGTESAPPGASAAQPDADAAESPPADAVLQRARDIHRALLALKKIP</sequence>
<proteinExistence type="predicted"/>
<feature type="compositionally biased region" description="Low complexity" evidence="1">
    <location>
        <begin position="227"/>
        <end position="249"/>
    </location>
</feature>
<organism evidence="2 3">
    <name type="scientific">Termitidicoccus mucosus</name>
    <dbReference type="NCBI Taxonomy" id="1184151"/>
    <lineage>
        <taxon>Bacteria</taxon>
        <taxon>Pseudomonadati</taxon>
        <taxon>Verrucomicrobiota</taxon>
        <taxon>Opitutia</taxon>
        <taxon>Opitutales</taxon>
        <taxon>Opitutaceae</taxon>
        <taxon>Termitidicoccus</taxon>
    </lineage>
</organism>
<feature type="region of interest" description="Disordered" evidence="1">
    <location>
        <begin position="210"/>
        <end position="250"/>
    </location>
</feature>
<protein>
    <submittedName>
        <fullName evidence="2">Uncharacterized protein</fullName>
    </submittedName>
</protein>
<evidence type="ECO:0000256" key="1">
    <source>
        <dbReference type="SAM" id="MobiDB-lite"/>
    </source>
</evidence>
<reference evidence="2 3" key="1">
    <citation type="submission" date="2016-01" db="EMBL/GenBank/DDBJ databases">
        <title>High potential of lignocellulose degradation of a new Verrucomicrobia species.</title>
        <authorList>
            <person name="Wang Y."/>
            <person name="Shi Y."/>
            <person name="Qiu Z."/>
            <person name="Liu S."/>
            <person name="Yang H."/>
        </authorList>
    </citation>
    <scope>NUCLEOTIDE SEQUENCE [LARGE SCALE GENOMIC DNA]</scope>
    <source>
        <strain evidence="2 3">TSB47</strain>
    </source>
</reference>
<dbReference type="Proteomes" id="UP000078486">
    <property type="component" value="Unassembled WGS sequence"/>
</dbReference>
<keyword evidence="3" id="KW-1185">Reference proteome</keyword>
<dbReference type="AlphaFoldDB" id="A0A178IJJ3"/>
<dbReference type="STRING" id="1184151.AW736_11500"/>